<gene>
    <name evidence="7" type="primary">LOC107068418</name>
</gene>
<dbReference type="SUPFAM" id="SSF53383">
    <property type="entry name" value="PLP-dependent transferases"/>
    <property type="match status" value="1"/>
</dbReference>
<keyword evidence="6" id="KW-1185">Reference proteome</keyword>
<dbReference type="Proteomes" id="UP000694924">
    <property type="component" value="Unplaced"/>
</dbReference>
<evidence type="ECO:0000313" key="6">
    <source>
        <dbReference type="Proteomes" id="UP000694924"/>
    </source>
</evidence>
<comment type="cofactor">
    <cofactor evidence="1">
        <name>pyridoxal 5'-phosphate</name>
        <dbReference type="ChEBI" id="CHEBI:597326"/>
    </cofactor>
</comment>
<dbReference type="InterPro" id="IPR015424">
    <property type="entry name" value="PyrdxlP-dep_Trfase"/>
</dbReference>
<dbReference type="GeneID" id="107068418"/>
<keyword evidence="4" id="KW-0663">Pyridoxal phosphate</keyword>
<dbReference type="Gene3D" id="3.40.640.10">
    <property type="entry name" value="Type I PLP-dependent aspartate aminotransferase-like (Major domain)"/>
    <property type="match status" value="1"/>
</dbReference>
<sequence>MDYSKFYSKITLRRRENPIRRITEAYLTSNKSDVMSFAGGLPNTDTYPFEGINVSCKDKTNLYLKDKDLALALQYGPASGYLPLLKKYRELQCKWHNPKRTDWNVMFFAGSQDCCSKVFEMFLNEGDPIMVQSPTYTATINSLVSLNPDFIEINQDNDGIIPEQIINVCEKRLIDGKPLPKLIYVNPTGANPTGTVLTENRRKQVYELAQKYNFLIVEDEAYCFIHFMNKQPTSFFSLDTEGRVIRADSFSKIISGGMRLGCVSANNELLYKLSMHVENSILQANSLSQVIVYKLFDSWDEDRFNKHFKSLQDFYREKRNKMLTGIKKHLTGLAEWTEPKGGFFIWIKLIGINDTFHFVQNKCIPNGLFVVSGNAFYYDTKKPTQYLRLSYSYANDYEIDKGLSIMAKLIREENQMKILTR</sequence>
<dbReference type="PANTHER" id="PTHR42790">
    <property type="entry name" value="AMINOTRANSFERASE"/>
    <property type="match status" value="1"/>
</dbReference>
<evidence type="ECO:0000313" key="7">
    <source>
        <dbReference type="RefSeq" id="XP_015180246.1"/>
    </source>
</evidence>
<evidence type="ECO:0000256" key="3">
    <source>
        <dbReference type="ARBA" id="ARBA00022679"/>
    </source>
</evidence>
<dbReference type="InterPro" id="IPR050859">
    <property type="entry name" value="Class-I_PLP-dep_aminotransf"/>
</dbReference>
<name>A0ABM1IJ59_POLDO</name>
<feature type="domain" description="Aminotransferase class I/classII large" evidence="5">
    <location>
        <begin position="78"/>
        <end position="401"/>
    </location>
</feature>
<keyword evidence="2" id="KW-0032">Aminotransferase</keyword>
<dbReference type="InterPro" id="IPR015421">
    <property type="entry name" value="PyrdxlP-dep_Trfase_major"/>
</dbReference>
<evidence type="ECO:0000259" key="5">
    <source>
        <dbReference type="Pfam" id="PF00155"/>
    </source>
</evidence>
<dbReference type="CDD" id="cd00609">
    <property type="entry name" value="AAT_like"/>
    <property type="match status" value="1"/>
</dbReference>
<dbReference type="RefSeq" id="XP_015180246.1">
    <property type="nucleotide sequence ID" value="XM_015324760.1"/>
</dbReference>
<keyword evidence="3" id="KW-0808">Transferase</keyword>
<evidence type="ECO:0000256" key="4">
    <source>
        <dbReference type="ARBA" id="ARBA00022898"/>
    </source>
</evidence>
<organism evidence="6 7">
    <name type="scientific">Polistes dominula</name>
    <name type="common">European paper wasp</name>
    <name type="synonym">Vespa dominula</name>
    <dbReference type="NCBI Taxonomy" id="743375"/>
    <lineage>
        <taxon>Eukaryota</taxon>
        <taxon>Metazoa</taxon>
        <taxon>Ecdysozoa</taxon>
        <taxon>Arthropoda</taxon>
        <taxon>Hexapoda</taxon>
        <taxon>Insecta</taxon>
        <taxon>Pterygota</taxon>
        <taxon>Neoptera</taxon>
        <taxon>Endopterygota</taxon>
        <taxon>Hymenoptera</taxon>
        <taxon>Apocrita</taxon>
        <taxon>Aculeata</taxon>
        <taxon>Vespoidea</taxon>
        <taxon>Vespidae</taxon>
        <taxon>Polistinae</taxon>
        <taxon>Polistini</taxon>
        <taxon>Polistes</taxon>
    </lineage>
</organism>
<accession>A0ABM1IJ59</accession>
<protein>
    <submittedName>
        <fullName evidence="7">Kynurenine/alpha-aminoadipate aminotransferase, mitochondrial-like</fullName>
    </submittedName>
</protein>
<evidence type="ECO:0000256" key="2">
    <source>
        <dbReference type="ARBA" id="ARBA00022576"/>
    </source>
</evidence>
<dbReference type="InterPro" id="IPR004839">
    <property type="entry name" value="Aminotransferase_I/II_large"/>
</dbReference>
<evidence type="ECO:0000256" key="1">
    <source>
        <dbReference type="ARBA" id="ARBA00001933"/>
    </source>
</evidence>
<reference evidence="7" key="1">
    <citation type="submission" date="2025-08" db="UniProtKB">
        <authorList>
            <consortium name="RefSeq"/>
        </authorList>
    </citation>
    <scope>IDENTIFICATION</scope>
    <source>
        <tissue evidence="7">Whole body</tissue>
    </source>
</reference>
<proteinExistence type="predicted"/>
<dbReference type="Pfam" id="PF00155">
    <property type="entry name" value="Aminotran_1_2"/>
    <property type="match status" value="1"/>
</dbReference>
<dbReference type="PANTHER" id="PTHR42790:SF19">
    <property type="entry name" value="KYNURENINE_ALPHA-AMINOADIPATE AMINOTRANSFERASE, MITOCHONDRIAL"/>
    <property type="match status" value="1"/>
</dbReference>